<dbReference type="InterPro" id="IPR029044">
    <property type="entry name" value="Nucleotide-diphossugar_trans"/>
</dbReference>
<accession>A0A7C9F5Z3</accession>
<dbReference type="InterPro" id="IPR001173">
    <property type="entry name" value="Glyco_trans_2-like"/>
</dbReference>
<keyword evidence="3" id="KW-1185">Reference proteome</keyword>
<dbReference type="PANTHER" id="PTHR22916">
    <property type="entry name" value="GLYCOSYLTRANSFERASE"/>
    <property type="match status" value="1"/>
</dbReference>
<comment type="caution">
    <text evidence="2">The sequence shown here is derived from an EMBL/GenBank/DDBJ whole genome shotgun (WGS) entry which is preliminary data.</text>
</comment>
<evidence type="ECO:0000259" key="1">
    <source>
        <dbReference type="Pfam" id="PF00535"/>
    </source>
</evidence>
<organism evidence="2 3">
    <name type="scientific">Salmonirosea aquatica</name>
    <dbReference type="NCBI Taxonomy" id="2654236"/>
    <lineage>
        <taxon>Bacteria</taxon>
        <taxon>Pseudomonadati</taxon>
        <taxon>Bacteroidota</taxon>
        <taxon>Cytophagia</taxon>
        <taxon>Cytophagales</taxon>
        <taxon>Spirosomataceae</taxon>
        <taxon>Salmonirosea</taxon>
    </lineage>
</organism>
<evidence type="ECO:0000313" key="3">
    <source>
        <dbReference type="Proteomes" id="UP000479293"/>
    </source>
</evidence>
<dbReference type="RefSeq" id="WP_152764993.1">
    <property type="nucleotide sequence ID" value="NZ_WHLY01000002.1"/>
</dbReference>
<reference evidence="2 3" key="1">
    <citation type="submission" date="2019-10" db="EMBL/GenBank/DDBJ databases">
        <title>Draft Genome Sequence of Cytophagaceae sp. SJW1-29.</title>
        <authorList>
            <person name="Choi A."/>
        </authorList>
    </citation>
    <scope>NUCLEOTIDE SEQUENCE [LARGE SCALE GENOMIC DNA]</scope>
    <source>
        <strain evidence="2 3">SJW1-29</strain>
    </source>
</reference>
<dbReference type="PANTHER" id="PTHR22916:SF65">
    <property type="entry name" value="SLR1065 PROTEIN"/>
    <property type="match status" value="1"/>
</dbReference>
<protein>
    <submittedName>
        <fullName evidence="2">Glycosyltransferase</fullName>
    </submittedName>
</protein>
<dbReference type="Proteomes" id="UP000479293">
    <property type="component" value="Unassembled WGS sequence"/>
</dbReference>
<dbReference type="GO" id="GO:0016758">
    <property type="term" value="F:hexosyltransferase activity"/>
    <property type="evidence" value="ECO:0007669"/>
    <property type="project" value="UniProtKB-ARBA"/>
</dbReference>
<dbReference type="EMBL" id="WHLY01000002">
    <property type="protein sequence ID" value="MPR36785.1"/>
    <property type="molecule type" value="Genomic_DNA"/>
</dbReference>
<evidence type="ECO:0000313" key="2">
    <source>
        <dbReference type="EMBL" id="MPR36785.1"/>
    </source>
</evidence>
<feature type="domain" description="Glycosyltransferase 2-like" evidence="1">
    <location>
        <begin position="32"/>
        <end position="124"/>
    </location>
</feature>
<name>A0A7C9F5Z3_9BACT</name>
<dbReference type="SUPFAM" id="SSF53448">
    <property type="entry name" value="Nucleotide-diphospho-sugar transferases"/>
    <property type="match status" value="1"/>
</dbReference>
<dbReference type="AlphaFoldDB" id="A0A7C9F5Z3"/>
<dbReference type="CDD" id="cd06433">
    <property type="entry name" value="GT_2_WfgS_like"/>
    <property type="match status" value="1"/>
</dbReference>
<dbReference type="Gene3D" id="3.90.550.10">
    <property type="entry name" value="Spore Coat Polysaccharide Biosynthesis Protein SpsA, Chain A"/>
    <property type="match status" value="1"/>
</dbReference>
<dbReference type="Pfam" id="PF00535">
    <property type="entry name" value="Glycos_transf_2"/>
    <property type="match status" value="1"/>
</dbReference>
<sequence length="295" mass="34099">MKSLETYASELQSFLQKPAGLVKQDSTYPKLSIITPSFNQGKYLERTILSVLNQQYPNLEYIIIDGGSTDESLDVIKKYEKYLAYWVSEPDKGQVDALNKGFIKATGDWIGFQNSDDVYFPGTFDRFGIEARRSANVDLLYGDLFMITPDDRVTELLKTLPYSLTCQLIEGMQIHNQSLFFKKSLLDQYGSFDPEYRFAFDYEFITRFTTQSGVRAKRINGLAGALRIHDEAKSSTIAQIGRQEHEQIQIAFGKYNTSFLPEKMQYLYCRLRKLAYLFGQNDWNYIAHRKSLRKT</sequence>
<proteinExistence type="predicted"/>
<keyword evidence="2" id="KW-0808">Transferase</keyword>
<gene>
    <name evidence="2" type="ORF">GBK04_26510</name>
</gene>